<dbReference type="AlphaFoldDB" id="A0A409XYZ3"/>
<evidence type="ECO:0000313" key="2">
    <source>
        <dbReference type="Proteomes" id="UP000284706"/>
    </source>
</evidence>
<organism evidence="1 2">
    <name type="scientific">Gymnopilus dilepis</name>
    <dbReference type="NCBI Taxonomy" id="231916"/>
    <lineage>
        <taxon>Eukaryota</taxon>
        <taxon>Fungi</taxon>
        <taxon>Dikarya</taxon>
        <taxon>Basidiomycota</taxon>
        <taxon>Agaricomycotina</taxon>
        <taxon>Agaricomycetes</taxon>
        <taxon>Agaricomycetidae</taxon>
        <taxon>Agaricales</taxon>
        <taxon>Agaricineae</taxon>
        <taxon>Hymenogastraceae</taxon>
        <taxon>Gymnopilus</taxon>
    </lineage>
</organism>
<name>A0A409XYZ3_9AGAR</name>
<gene>
    <name evidence="1" type="ORF">CVT26_016157</name>
</gene>
<proteinExistence type="predicted"/>
<keyword evidence="2" id="KW-1185">Reference proteome</keyword>
<protein>
    <submittedName>
        <fullName evidence="1">Uncharacterized protein</fullName>
    </submittedName>
</protein>
<accession>A0A409XYZ3</accession>
<sequence>MANKVDATTRPAPQSPLEFDFGFVQASVRGSLSNPQPSVRISVAHLTPGSFLLADPCIPKSFPAL</sequence>
<dbReference type="InParanoid" id="A0A409XYZ3"/>
<comment type="caution">
    <text evidence="1">The sequence shown here is derived from an EMBL/GenBank/DDBJ whole genome shotgun (WGS) entry which is preliminary data.</text>
</comment>
<dbReference type="EMBL" id="NHYE01001405">
    <property type="protein sequence ID" value="PPQ95939.1"/>
    <property type="molecule type" value="Genomic_DNA"/>
</dbReference>
<evidence type="ECO:0000313" key="1">
    <source>
        <dbReference type="EMBL" id="PPQ95939.1"/>
    </source>
</evidence>
<dbReference type="Proteomes" id="UP000284706">
    <property type="component" value="Unassembled WGS sequence"/>
</dbReference>
<reference evidence="1 2" key="1">
    <citation type="journal article" date="2018" name="Evol. Lett.">
        <title>Horizontal gene cluster transfer increased hallucinogenic mushroom diversity.</title>
        <authorList>
            <person name="Reynolds H.T."/>
            <person name="Vijayakumar V."/>
            <person name="Gluck-Thaler E."/>
            <person name="Korotkin H.B."/>
            <person name="Matheny P.B."/>
            <person name="Slot J.C."/>
        </authorList>
    </citation>
    <scope>NUCLEOTIDE SEQUENCE [LARGE SCALE GENOMIC DNA]</scope>
    <source>
        <strain evidence="1 2">SRW20</strain>
    </source>
</reference>